<proteinExistence type="predicted"/>
<evidence type="ECO:0000313" key="1">
    <source>
        <dbReference type="EMBL" id="SVA51364.1"/>
    </source>
</evidence>
<reference evidence="1" key="1">
    <citation type="submission" date="2018-05" db="EMBL/GenBank/DDBJ databases">
        <authorList>
            <person name="Lanie J.A."/>
            <person name="Ng W.-L."/>
            <person name="Kazmierczak K.M."/>
            <person name="Andrzejewski T.M."/>
            <person name="Davidsen T.M."/>
            <person name="Wayne K.J."/>
            <person name="Tettelin H."/>
            <person name="Glass J.I."/>
            <person name="Rusch D."/>
            <person name="Podicherti R."/>
            <person name="Tsui H.-C.T."/>
            <person name="Winkler M.E."/>
        </authorList>
    </citation>
    <scope>NUCLEOTIDE SEQUENCE</scope>
</reference>
<dbReference type="AlphaFoldDB" id="A0A381WFV4"/>
<feature type="non-terminal residue" evidence="1">
    <location>
        <position position="64"/>
    </location>
</feature>
<accession>A0A381WFV4</accession>
<dbReference type="EMBL" id="UINC01011672">
    <property type="protein sequence ID" value="SVA51364.1"/>
    <property type="molecule type" value="Genomic_DNA"/>
</dbReference>
<gene>
    <name evidence="1" type="ORF">METZ01_LOCUS104218</name>
</gene>
<protein>
    <submittedName>
        <fullName evidence="1">Uncharacterized protein</fullName>
    </submittedName>
</protein>
<name>A0A381WFV4_9ZZZZ</name>
<organism evidence="1">
    <name type="scientific">marine metagenome</name>
    <dbReference type="NCBI Taxonomy" id="408172"/>
    <lineage>
        <taxon>unclassified sequences</taxon>
        <taxon>metagenomes</taxon>
        <taxon>ecological metagenomes</taxon>
    </lineage>
</organism>
<sequence>MKNHPALHAEHQFDRALLDQALNWLEHSHTPRDLPVPLTSTLTLPETLPDTGLGTTATLDLLAP</sequence>